<organism evidence="2 3">
    <name type="scientific">Accumulibacter regalis</name>
    <dbReference type="NCBI Taxonomy" id="522306"/>
    <lineage>
        <taxon>Bacteria</taxon>
        <taxon>Pseudomonadati</taxon>
        <taxon>Pseudomonadota</taxon>
        <taxon>Betaproteobacteria</taxon>
        <taxon>Candidatus Accumulibacter</taxon>
    </lineage>
</organism>
<protein>
    <submittedName>
        <fullName evidence="2">Uncharacterized protein</fullName>
    </submittedName>
</protein>
<name>A0A011NPD5_ACCRE</name>
<comment type="caution">
    <text evidence="2">The sequence shown here is derived from an EMBL/GenBank/DDBJ whole genome shotgun (WGS) entry which is preliminary data.</text>
</comment>
<keyword evidence="1" id="KW-0812">Transmembrane</keyword>
<accession>A0A011NPD5</accession>
<reference evidence="2" key="1">
    <citation type="submission" date="2014-02" db="EMBL/GenBank/DDBJ databases">
        <title>Expanding our view of genomic diversity in Candidatus Accumulibacter clades.</title>
        <authorList>
            <person name="Skennerton C.T."/>
            <person name="Barr J.J."/>
            <person name="Slater F.R."/>
            <person name="Bond P.L."/>
            <person name="Tyson G.W."/>
        </authorList>
    </citation>
    <scope>NUCLEOTIDE SEQUENCE [LARGE SCALE GENOMIC DNA]</scope>
</reference>
<dbReference type="Proteomes" id="UP000022141">
    <property type="component" value="Unassembled WGS sequence"/>
</dbReference>
<evidence type="ECO:0000313" key="2">
    <source>
        <dbReference type="EMBL" id="EXI84638.1"/>
    </source>
</evidence>
<gene>
    <name evidence="2" type="ORF">AW11_03773</name>
</gene>
<feature type="transmembrane region" description="Helical" evidence="1">
    <location>
        <begin position="313"/>
        <end position="336"/>
    </location>
</feature>
<proteinExistence type="predicted"/>
<keyword evidence="1" id="KW-1133">Transmembrane helix</keyword>
<feature type="transmembrane region" description="Helical" evidence="1">
    <location>
        <begin position="279"/>
        <end position="301"/>
    </location>
</feature>
<keyword evidence="3" id="KW-1185">Reference proteome</keyword>
<feature type="transmembrane region" description="Helical" evidence="1">
    <location>
        <begin position="213"/>
        <end position="232"/>
    </location>
</feature>
<dbReference type="eggNOG" id="ENOG5033U87">
    <property type="taxonomic scope" value="Bacteria"/>
</dbReference>
<dbReference type="STRING" id="1454004.AW11_03773"/>
<feature type="transmembrane region" description="Helical" evidence="1">
    <location>
        <begin position="244"/>
        <end position="267"/>
    </location>
</feature>
<dbReference type="AlphaFoldDB" id="A0A011NPD5"/>
<evidence type="ECO:0000256" key="1">
    <source>
        <dbReference type="SAM" id="Phobius"/>
    </source>
</evidence>
<sequence length="359" mass="37669">MQRFAIVGAASEERNDAKHQFPFSPLVDVAKSREAARLIGVALAKKRCGLIVYDARFIEADVVRAYVAENPQPSDSGPPIVIRQPHADQIVPFPEEQTHPALFDRVADSSGRWEVSFYRSLAAADGLILIGGANSTAIAGQVAIGARVPVLALMKSGGAAETVWRTISPGIDLPNGNEHARMADDPSEPAATRWVEALESQRRRRYAVETGPIVWHAVLASILFVLALAAGFGSHLLPGLDASLAKAMLFAATLMAGVAGAAIRMVFERRYGSGPLVPPSMAITVALGLMAGALAGMLYIVAQPGDIEVAGDAALRLVSLITVVATVGGLTAEVVFRKLLGIDVLRTNGVAASGDPGRS</sequence>
<evidence type="ECO:0000313" key="3">
    <source>
        <dbReference type="Proteomes" id="UP000022141"/>
    </source>
</evidence>
<keyword evidence="1" id="KW-0472">Membrane</keyword>
<dbReference type="EMBL" id="JEMY01000065">
    <property type="protein sequence ID" value="EXI84638.1"/>
    <property type="molecule type" value="Genomic_DNA"/>
</dbReference>
<dbReference type="PATRIC" id="fig|1454004.3.peg.3879"/>